<evidence type="ECO:0000256" key="1">
    <source>
        <dbReference type="SAM" id="MobiDB-lite"/>
    </source>
</evidence>
<feature type="compositionally biased region" description="Polar residues" evidence="1">
    <location>
        <begin position="1"/>
        <end position="19"/>
    </location>
</feature>
<evidence type="ECO:0000313" key="2">
    <source>
        <dbReference type="EMBL" id="CAF5164227.1"/>
    </source>
</evidence>
<dbReference type="Proteomes" id="UP000681967">
    <property type="component" value="Unassembled WGS sequence"/>
</dbReference>
<feature type="non-terminal residue" evidence="3">
    <location>
        <position position="1"/>
    </location>
</feature>
<feature type="compositionally biased region" description="Polar residues" evidence="1">
    <location>
        <begin position="40"/>
        <end position="79"/>
    </location>
</feature>
<name>A0A8S3K5B6_9BILA</name>
<dbReference type="AlphaFoldDB" id="A0A8S3K5B6"/>
<feature type="region of interest" description="Disordered" evidence="1">
    <location>
        <begin position="1"/>
        <end position="108"/>
    </location>
</feature>
<dbReference type="EMBL" id="CAJOBH010270159">
    <property type="protein sequence ID" value="CAF5164227.1"/>
    <property type="molecule type" value="Genomic_DNA"/>
</dbReference>
<accession>A0A8S3K5B6</accession>
<protein>
    <submittedName>
        <fullName evidence="3">Uncharacterized protein</fullName>
    </submittedName>
</protein>
<reference evidence="3" key="1">
    <citation type="submission" date="2021-02" db="EMBL/GenBank/DDBJ databases">
        <authorList>
            <person name="Nowell W R."/>
        </authorList>
    </citation>
    <scope>NUCLEOTIDE SEQUENCE</scope>
</reference>
<proteinExistence type="predicted"/>
<feature type="non-terminal residue" evidence="3">
    <location>
        <position position="113"/>
    </location>
</feature>
<dbReference type="EMBL" id="CAJOBJ010377620">
    <property type="protein sequence ID" value="CAF5226166.1"/>
    <property type="molecule type" value="Genomic_DNA"/>
</dbReference>
<evidence type="ECO:0000313" key="4">
    <source>
        <dbReference type="Proteomes" id="UP000681720"/>
    </source>
</evidence>
<feature type="compositionally biased region" description="Basic residues" evidence="1">
    <location>
        <begin position="84"/>
        <end position="102"/>
    </location>
</feature>
<evidence type="ECO:0000313" key="3">
    <source>
        <dbReference type="EMBL" id="CAF5226166.1"/>
    </source>
</evidence>
<organism evidence="3 4">
    <name type="scientific">Rotaria magnacalcarata</name>
    <dbReference type="NCBI Taxonomy" id="392030"/>
    <lineage>
        <taxon>Eukaryota</taxon>
        <taxon>Metazoa</taxon>
        <taxon>Spiralia</taxon>
        <taxon>Gnathifera</taxon>
        <taxon>Rotifera</taxon>
        <taxon>Eurotatoria</taxon>
        <taxon>Bdelloidea</taxon>
        <taxon>Philodinida</taxon>
        <taxon>Philodinidae</taxon>
        <taxon>Rotaria</taxon>
    </lineage>
</organism>
<dbReference type="Proteomes" id="UP000681720">
    <property type="component" value="Unassembled WGS sequence"/>
</dbReference>
<comment type="caution">
    <text evidence="3">The sequence shown here is derived from an EMBL/GenBank/DDBJ whole genome shotgun (WGS) entry which is preliminary data.</text>
</comment>
<sequence>SVSNTSQTITTVRTSSSIDLQRQTTLTSGTTTMTTQQLTGINHQPTTHINGNSLQSYANNSSLNESKTSNSHLSLSLTQLAEKARHRRSSSSSLSKKKRGRPRLIQLKIDVLQ</sequence>
<feature type="compositionally biased region" description="Low complexity" evidence="1">
    <location>
        <begin position="20"/>
        <end position="39"/>
    </location>
</feature>
<gene>
    <name evidence="2" type="ORF">BYL167_LOCUS75444</name>
    <name evidence="3" type="ORF">GIL414_LOCUS86970</name>
</gene>